<dbReference type="EMBL" id="UZAM01016649">
    <property type="protein sequence ID" value="VDP44174.1"/>
    <property type="molecule type" value="Genomic_DNA"/>
</dbReference>
<evidence type="ECO:0000313" key="2">
    <source>
        <dbReference type="EMBL" id="VDP44174.1"/>
    </source>
</evidence>
<evidence type="ECO:0000313" key="4">
    <source>
        <dbReference type="WBParaSite" id="SBAD_0001233401-mRNA-1"/>
    </source>
</evidence>
<accession>A0A183J7T9</accession>
<organism evidence="4">
    <name type="scientific">Soboliphyme baturini</name>
    <dbReference type="NCBI Taxonomy" id="241478"/>
    <lineage>
        <taxon>Eukaryota</taxon>
        <taxon>Metazoa</taxon>
        <taxon>Ecdysozoa</taxon>
        <taxon>Nematoda</taxon>
        <taxon>Enoplea</taxon>
        <taxon>Dorylaimia</taxon>
        <taxon>Dioctophymatida</taxon>
        <taxon>Dioctophymatoidea</taxon>
        <taxon>Soboliphymatidae</taxon>
        <taxon>Soboliphyme</taxon>
    </lineage>
</organism>
<dbReference type="WBParaSite" id="SBAD_0001233401-mRNA-1">
    <property type="protein sequence ID" value="SBAD_0001233401-mRNA-1"/>
    <property type="gene ID" value="SBAD_0001233401"/>
</dbReference>
<keyword evidence="3" id="KW-1185">Reference proteome</keyword>
<evidence type="ECO:0000256" key="1">
    <source>
        <dbReference type="SAM" id="MobiDB-lite"/>
    </source>
</evidence>
<name>A0A183J7T9_9BILA</name>
<dbReference type="Proteomes" id="UP000270296">
    <property type="component" value="Unassembled WGS sequence"/>
</dbReference>
<evidence type="ECO:0000313" key="3">
    <source>
        <dbReference type="Proteomes" id="UP000270296"/>
    </source>
</evidence>
<proteinExistence type="predicted"/>
<feature type="region of interest" description="Disordered" evidence="1">
    <location>
        <begin position="1"/>
        <end position="20"/>
    </location>
</feature>
<reference evidence="4" key="1">
    <citation type="submission" date="2016-06" db="UniProtKB">
        <authorList>
            <consortium name="WormBaseParasite"/>
        </authorList>
    </citation>
    <scope>IDENTIFICATION</scope>
</reference>
<dbReference type="AlphaFoldDB" id="A0A183J7T9"/>
<reference evidence="2 3" key="2">
    <citation type="submission" date="2018-11" db="EMBL/GenBank/DDBJ databases">
        <authorList>
            <consortium name="Pathogen Informatics"/>
        </authorList>
    </citation>
    <scope>NUCLEOTIDE SEQUENCE [LARGE SCALE GENOMIC DNA]</scope>
</reference>
<sequence length="111" mass="12327">MISSSTASSGGSGANAPHLAKQTHFVRDGSSLLLELAHVQIPRPDYYCTVDTTSFNFQSEFDRSLLPPNQFPFQWTASYQSVAGSTQPMSAGSTYHEFQLHWQLELVEELD</sequence>
<protein>
    <submittedName>
        <fullName evidence="4">CUB domain-containing protein</fullName>
    </submittedName>
</protein>
<gene>
    <name evidence="2" type="ORF">SBAD_LOCUS11937</name>
</gene>